<keyword evidence="2" id="KW-0812">Transmembrane</keyword>
<reference evidence="4" key="1">
    <citation type="journal article" date="2020" name="Biotechnol. Biofuels">
        <title>New insights from the biogas microbiome by comprehensive genome-resolved metagenomics of nearly 1600 species originating from multiple anaerobic digesters.</title>
        <authorList>
            <person name="Campanaro S."/>
            <person name="Treu L."/>
            <person name="Rodriguez-R L.M."/>
            <person name="Kovalovszki A."/>
            <person name="Ziels R.M."/>
            <person name="Maus I."/>
            <person name="Zhu X."/>
            <person name="Kougias P.G."/>
            <person name="Basile A."/>
            <person name="Luo G."/>
            <person name="Schluter A."/>
            <person name="Konstantinidis K.T."/>
            <person name="Angelidaki I."/>
        </authorList>
    </citation>
    <scope>NUCLEOTIDE SEQUENCE</scope>
    <source>
        <strain evidence="4">AS01afH2WH_6</strain>
    </source>
</reference>
<dbReference type="InterPro" id="IPR045155">
    <property type="entry name" value="Beta-lactam_cat"/>
</dbReference>
<dbReference type="InterPro" id="IPR012338">
    <property type="entry name" value="Beta-lactam/transpept-like"/>
</dbReference>
<keyword evidence="2" id="KW-0472">Membrane</keyword>
<reference evidence="4" key="2">
    <citation type="submission" date="2020-01" db="EMBL/GenBank/DDBJ databases">
        <authorList>
            <person name="Campanaro S."/>
        </authorList>
    </citation>
    <scope>NUCLEOTIDE SEQUENCE</scope>
    <source>
        <strain evidence="4">AS01afH2WH_6</strain>
    </source>
</reference>
<gene>
    <name evidence="4" type="ORF">GXW98_00730</name>
</gene>
<dbReference type="GO" id="GO:0030655">
    <property type="term" value="P:beta-lactam antibiotic catabolic process"/>
    <property type="evidence" value="ECO:0007669"/>
    <property type="project" value="InterPro"/>
</dbReference>
<keyword evidence="4" id="KW-0378">Hydrolase</keyword>
<dbReference type="Pfam" id="PF13354">
    <property type="entry name" value="Beta-lactamase2"/>
    <property type="match status" value="1"/>
</dbReference>
<dbReference type="InterPro" id="IPR000871">
    <property type="entry name" value="Beta-lactam_class-A"/>
</dbReference>
<sequence>MSRHTPAHGRRQRENRNHRRAAVWLSAALVVLIAAAFTAGWSGYGRRAQSDRQSDVGMSSEAVSEGYGASPGTLERSEAPAIEGKNVARMAEQRKLDALRTQLEEHLQDYRGNWQVYVADADSGASIAINNHQQHAASLIKLYIMLAVFQEMHDGHLNESQSIDELLTQMITVSSNQAANDLITQLGSGDDQRGFTLVNDIALQYGFTQTSLNDLLYDSGTHDANRKTTSSQDCGRFMNAVYDGSLVSDDASQRMLSLLLAQTRRSKIPAGLPDGTHVANKTGEIPGTENDAALVYTTSGAYVITVLTQDIPDSSNAQSGIREISRMTWESMIG</sequence>
<evidence type="ECO:0000259" key="3">
    <source>
        <dbReference type="Pfam" id="PF13354"/>
    </source>
</evidence>
<evidence type="ECO:0000256" key="2">
    <source>
        <dbReference type="SAM" id="Phobius"/>
    </source>
</evidence>
<feature type="transmembrane region" description="Helical" evidence="2">
    <location>
        <begin position="21"/>
        <end position="44"/>
    </location>
</feature>
<dbReference type="EMBL" id="JAAXZR010000004">
    <property type="protein sequence ID" value="NLT78801.1"/>
    <property type="molecule type" value="Genomic_DNA"/>
</dbReference>
<evidence type="ECO:0000256" key="1">
    <source>
        <dbReference type="SAM" id="MobiDB-lite"/>
    </source>
</evidence>
<dbReference type="RefSeq" id="WP_273172100.1">
    <property type="nucleotide sequence ID" value="NZ_JAAXZR010000004.1"/>
</dbReference>
<proteinExistence type="predicted"/>
<comment type="caution">
    <text evidence="4">The sequence shown here is derived from an EMBL/GenBank/DDBJ whole genome shotgun (WGS) entry which is preliminary data.</text>
</comment>
<dbReference type="SUPFAM" id="SSF56601">
    <property type="entry name" value="beta-lactamase/transpeptidase-like"/>
    <property type="match status" value="1"/>
</dbReference>
<dbReference type="GO" id="GO:0046677">
    <property type="term" value="P:response to antibiotic"/>
    <property type="evidence" value="ECO:0007669"/>
    <property type="project" value="InterPro"/>
</dbReference>
<dbReference type="Gene3D" id="3.40.710.10">
    <property type="entry name" value="DD-peptidase/beta-lactamase superfamily"/>
    <property type="match status" value="1"/>
</dbReference>
<dbReference type="GO" id="GO:0008800">
    <property type="term" value="F:beta-lactamase activity"/>
    <property type="evidence" value="ECO:0007669"/>
    <property type="project" value="InterPro"/>
</dbReference>
<accession>A0A971IBN4</accession>
<feature type="region of interest" description="Disordered" evidence="1">
    <location>
        <begin position="45"/>
        <end position="78"/>
    </location>
</feature>
<evidence type="ECO:0000313" key="5">
    <source>
        <dbReference type="Proteomes" id="UP000767327"/>
    </source>
</evidence>
<dbReference type="Proteomes" id="UP000767327">
    <property type="component" value="Unassembled WGS sequence"/>
</dbReference>
<dbReference type="PANTHER" id="PTHR35333">
    <property type="entry name" value="BETA-LACTAMASE"/>
    <property type="match status" value="1"/>
</dbReference>
<protein>
    <submittedName>
        <fullName evidence="4">Serine hydrolase</fullName>
    </submittedName>
</protein>
<keyword evidence="2" id="KW-1133">Transmembrane helix</keyword>
<organism evidence="4 5">
    <name type="scientific">Bifidobacterium crudilactis</name>
    <dbReference type="NCBI Taxonomy" id="327277"/>
    <lineage>
        <taxon>Bacteria</taxon>
        <taxon>Bacillati</taxon>
        <taxon>Actinomycetota</taxon>
        <taxon>Actinomycetes</taxon>
        <taxon>Bifidobacteriales</taxon>
        <taxon>Bifidobacteriaceae</taxon>
        <taxon>Bifidobacterium</taxon>
    </lineage>
</organism>
<dbReference type="AlphaFoldDB" id="A0A971IBN4"/>
<name>A0A971IBN4_9BIFI</name>
<evidence type="ECO:0000313" key="4">
    <source>
        <dbReference type="EMBL" id="NLT78801.1"/>
    </source>
</evidence>
<feature type="domain" description="Beta-lactamase class A catalytic" evidence="3">
    <location>
        <begin position="161"/>
        <end position="308"/>
    </location>
</feature>
<dbReference type="PANTHER" id="PTHR35333:SF3">
    <property type="entry name" value="BETA-LACTAMASE-TYPE TRANSPEPTIDASE FOLD CONTAINING PROTEIN"/>
    <property type="match status" value="1"/>
</dbReference>